<evidence type="ECO:0000256" key="6">
    <source>
        <dbReference type="ARBA" id="ARBA00022490"/>
    </source>
</evidence>
<evidence type="ECO:0000256" key="11">
    <source>
        <dbReference type="ARBA" id="ARBA00032755"/>
    </source>
</evidence>
<keyword evidence="6" id="KW-0963">Cytoplasm</keyword>
<evidence type="ECO:0000256" key="1">
    <source>
        <dbReference type="ARBA" id="ARBA00004123"/>
    </source>
</evidence>
<evidence type="ECO:0000256" key="5">
    <source>
        <dbReference type="ARBA" id="ARBA00012515"/>
    </source>
</evidence>
<dbReference type="InterPro" id="IPR011343">
    <property type="entry name" value="DeoC"/>
</dbReference>
<organism evidence="17 18">
    <name type="scientific">Frankliniella occidentalis</name>
    <name type="common">Western flower thrips</name>
    <name type="synonym">Euthrips occidentalis</name>
    <dbReference type="NCBI Taxonomy" id="133901"/>
    <lineage>
        <taxon>Eukaryota</taxon>
        <taxon>Metazoa</taxon>
        <taxon>Ecdysozoa</taxon>
        <taxon>Arthropoda</taxon>
        <taxon>Hexapoda</taxon>
        <taxon>Insecta</taxon>
        <taxon>Pterygota</taxon>
        <taxon>Neoptera</taxon>
        <taxon>Paraneoptera</taxon>
        <taxon>Thysanoptera</taxon>
        <taxon>Terebrantia</taxon>
        <taxon>Thripoidea</taxon>
        <taxon>Thripidae</taxon>
        <taxon>Frankliniella</taxon>
    </lineage>
</organism>
<dbReference type="GO" id="GO:0005634">
    <property type="term" value="C:nucleus"/>
    <property type="evidence" value="ECO:0007669"/>
    <property type="project" value="UniProtKB-SubCell"/>
</dbReference>
<dbReference type="RefSeq" id="XP_052123930.1">
    <property type="nucleotide sequence ID" value="XM_052267970.1"/>
</dbReference>
<keyword evidence="9 16" id="KW-0704">Schiff base</keyword>
<keyword evidence="7" id="KW-0456">Lyase</keyword>
<dbReference type="GO" id="GO:0016052">
    <property type="term" value="P:carbohydrate catabolic process"/>
    <property type="evidence" value="ECO:0007669"/>
    <property type="project" value="TreeGrafter"/>
</dbReference>
<evidence type="ECO:0000256" key="2">
    <source>
        <dbReference type="ARBA" id="ARBA00004463"/>
    </source>
</evidence>
<dbReference type="PANTHER" id="PTHR10889:SF3">
    <property type="entry name" value="DEOXYRIBOSE-PHOSPHATE ALDOLASE"/>
    <property type="match status" value="1"/>
</dbReference>
<dbReference type="PANTHER" id="PTHR10889">
    <property type="entry name" value="DEOXYRIBOSE-PHOSPHATE ALDOLASE"/>
    <property type="match status" value="1"/>
</dbReference>
<evidence type="ECO:0000256" key="3">
    <source>
        <dbReference type="ARBA" id="ARBA00004816"/>
    </source>
</evidence>
<comment type="pathway">
    <text evidence="3">Carbohydrate degradation; 2-deoxy-D-ribose 1-phosphate degradation; D-glyceraldehyde 3-phosphate and acetaldehyde from 2-deoxy-alpha-D-ribose 1-phosphate: step 2/2.</text>
</comment>
<dbReference type="Gene3D" id="3.20.20.70">
    <property type="entry name" value="Aldolase class I"/>
    <property type="match status" value="1"/>
</dbReference>
<dbReference type="InterPro" id="IPR002915">
    <property type="entry name" value="DeoC/FbaB/LacD_aldolase"/>
</dbReference>
<comment type="subunit">
    <text evidence="14">Interacts with YBX1.</text>
</comment>
<dbReference type="AlphaFoldDB" id="A0A9C6TX28"/>
<sequence length="321" mass="34984">MGKKMMTSNPGNLGWLNSVHINTAAVYRRAANLQSRKAVKGPYQAAWLLRAVTCIDLTTLGGDDTESNVKRLCAKAAQPVSNDMLNALGFETGSIQTAAVCVYPAKVPIAYATLKKMGMEKKINVASVATGFPSGQYPLETRIAEIKWAVEKGANEIDIVIDRSLVINKMWSELYQEIKKMKEACGSAHLKTILAVGELGSFENVYKASLVAMMAGSDFIKTSTGKEAVNATIPVGIVMCRAIKEYWTKTGYQVGFKPAGGIRTASDSLSWLIMLKEELGNDWLKNSMFRFGASGLLGDIERQLHHHITGRYSSANQFSMG</sequence>
<gene>
    <name evidence="18" type="primary">LOC113212494</name>
</gene>
<keyword evidence="8" id="KW-0539">Nucleus</keyword>
<evidence type="ECO:0000313" key="18">
    <source>
        <dbReference type="RefSeq" id="XP_052123930.1"/>
    </source>
</evidence>
<comment type="similarity">
    <text evidence="4">Belongs to the DeoC/FbaB aldolase family. DeoC type 2 subfamily.</text>
</comment>
<evidence type="ECO:0000256" key="14">
    <source>
        <dbReference type="ARBA" id="ARBA00061866"/>
    </source>
</evidence>
<comment type="function">
    <text evidence="13">Catalyzes a reversible aldol reaction between acetaldehyde and D-glyceraldehyde 3-phosphate to generate 2-deoxy-D-ribose 5-phosphate. Participates in stress granule (SG) assembly. May allow ATP production from extracellular deoxyinosine in conditions of energy deprivation.</text>
</comment>
<feature type="active site" description="Proton donor/acceptor" evidence="16">
    <location>
        <position position="257"/>
    </location>
</feature>
<dbReference type="GO" id="GO:0009264">
    <property type="term" value="P:deoxyribonucleotide catabolic process"/>
    <property type="evidence" value="ECO:0007669"/>
    <property type="project" value="InterPro"/>
</dbReference>
<evidence type="ECO:0000256" key="10">
    <source>
        <dbReference type="ARBA" id="ARBA00031814"/>
    </source>
</evidence>
<comment type="subcellular location">
    <subcellularLocation>
        <location evidence="2">Cytoplasmic granule</location>
    </subcellularLocation>
    <subcellularLocation>
        <location evidence="1">Nucleus</location>
    </subcellularLocation>
</comment>
<dbReference type="PIRSF" id="PIRSF001357">
    <property type="entry name" value="DeoC"/>
    <property type="match status" value="1"/>
</dbReference>
<dbReference type="EC" id="4.1.2.4" evidence="5"/>
<evidence type="ECO:0000256" key="8">
    <source>
        <dbReference type="ARBA" id="ARBA00023242"/>
    </source>
</evidence>
<dbReference type="InterPro" id="IPR013785">
    <property type="entry name" value="Aldolase_TIM"/>
</dbReference>
<dbReference type="FunFam" id="3.20.20.70:FF:000103">
    <property type="entry name" value="Putative deoxyribose-phosphate aldolase"/>
    <property type="match status" value="1"/>
</dbReference>
<comment type="catalytic activity">
    <reaction evidence="12">
        <text>2-deoxy-D-ribose 5-phosphate = D-glyceraldehyde 3-phosphate + acetaldehyde</text>
        <dbReference type="Rhea" id="RHEA:12821"/>
        <dbReference type="ChEBI" id="CHEBI:15343"/>
        <dbReference type="ChEBI" id="CHEBI:59776"/>
        <dbReference type="ChEBI" id="CHEBI:62877"/>
        <dbReference type="EC" id="4.1.2.4"/>
    </reaction>
</comment>
<accession>A0A9C6TX28</accession>
<dbReference type="GO" id="GO:0004139">
    <property type="term" value="F:deoxyribose-phosphate aldolase activity"/>
    <property type="evidence" value="ECO:0007669"/>
    <property type="project" value="UniProtKB-EC"/>
</dbReference>
<evidence type="ECO:0000313" key="17">
    <source>
        <dbReference type="Proteomes" id="UP000504606"/>
    </source>
</evidence>
<evidence type="ECO:0000256" key="15">
    <source>
        <dbReference type="ARBA" id="ARBA00068105"/>
    </source>
</evidence>
<dbReference type="Pfam" id="PF01791">
    <property type="entry name" value="DeoC"/>
    <property type="match status" value="1"/>
</dbReference>
<dbReference type="Proteomes" id="UP000504606">
    <property type="component" value="Unplaced"/>
</dbReference>
<dbReference type="SUPFAM" id="SSF51569">
    <property type="entry name" value="Aldolase"/>
    <property type="match status" value="1"/>
</dbReference>
<dbReference type="SMART" id="SM01133">
    <property type="entry name" value="DeoC"/>
    <property type="match status" value="1"/>
</dbReference>
<proteinExistence type="inferred from homology"/>
<dbReference type="NCBIfam" id="TIGR00126">
    <property type="entry name" value="deoC"/>
    <property type="match status" value="1"/>
</dbReference>
<evidence type="ECO:0000256" key="12">
    <source>
        <dbReference type="ARBA" id="ARBA00048791"/>
    </source>
</evidence>
<reference evidence="18" key="1">
    <citation type="submission" date="2025-08" db="UniProtKB">
        <authorList>
            <consortium name="RefSeq"/>
        </authorList>
    </citation>
    <scope>IDENTIFICATION</scope>
    <source>
        <tissue evidence="18">Whole organism</tissue>
    </source>
</reference>
<name>A0A9C6TX28_FRAOC</name>
<dbReference type="CDD" id="cd00959">
    <property type="entry name" value="DeoC"/>
    <property type="match status" value="1"/>
</dbReference>
<keyword evidence="17" id="KW-1185">Reference proteome</keyword>
<dbReference type="GO" id="GO:0005737">
    <property type="term" value="C:cytoplasm"/>
    <property type="evidence" value="ECO:0007669"/>
    <property type="project" value="InterPro"/>
</dbReference>
<evidence type="ECO:0000256" key="4">
    <source>
        <dbReference type="ARBA" id="ARBA00009473"/>
    </source>
</evidence>
<evidence type="ECO:0000256" key="7">
    <source>
        <dbReference type="ARBA" id="ARBA00023239"/>
    </source>
</evidence>
<evidence type="ECO:0000256" key="16">
    <source>
        <dbReference type="PIRSR" id="PIRSR001357-50"/>
    </source>
</evidence>
<evidence type="ECO:0000256" key="9">
    <source>
        <dbReference type="ARBA" id="ARBA00023270"/>
    </source>
</evidence>
<evidence type="ECO:0000256" key="13">
    <source>
        <dbReference type="ARBA" id="ARBA00054733"/>
    </source>
</evidence>
<protein>
    <recommendedName>
        <fullName evidence="15">Deoxyribose-phosphate aldolase</fullName>
        <ecNumber evidence="5">4.1.2.4</ecNumber>
    </recommendedName>
    <alternativeName>
        <fullName evidence="11">2-deoxy-D-ribose 5-phosphate aldolase</fullName>
    </alternativeName>
    <alternativeName>
        <fullName evidence="10">Phosphodeoxyriboaldolase</fullName>
    </alternativeName>
</protein>
<dbReference type="GeneID" id="113212494"/>
<feature type="active site" description="Schiff-base intermediate with acetaldehyde" evidence="16">
    <location>
        <position position="221"/>
    </location>
</feature>
<dbReference type="CTD" id="51071"/>